<proteinExistence type="predicted"/>
<accession>A0AC61QP77</accession>
<comment type="caution">
    <text evidence="1">The sequence shown here is derived from an EMBL/GenBank/DDBJ whole genome shotgun (WGS) entry which is preliminary data.</text>
</comment>
<dbReference type="EMBL" id="SRZC01000015">
    <property type="protein sequence ID" value="TGX81551.1"/>
    <property type="molecule type" value="Genomic_DNA"/>
</dbReference>
<dbReference type="Proteomes" id="UP000308886">
    <property type="component" value="Unassembled WGS sequence"/>
</dbReference>
<name>A0AC61QP77_9BACT</name>
<evidence type="ECO:0000313" key="1">
    <source>
        <dbReference type="EMBL" id="TGX81551.1"/>
    </source>
</evidence>
<keyword evidence="2" id="KW-1185">Reference proteome</keyword>
<evidence type="ECO:0000313" key="2">
    <source>
        <dbReference type="Proteomes" id="UP000308886"/>
    </source>
</evidence>
<sequence length="349" mass="40517">MISIIICSRYSSLSQELLNNIRATIGACEYELIHIENTENTYNIFEAYNLGVRKAMGDILCFMHEDILFHSNEWGMKITKWLTNDDYGIIGVAGGYAILSQSDWRLYGKCLVNLIQGYNTIEEDSKYYVPHDSPHKANRKITEPVEVATLDGVWFCIRKELFEKISFDEVTYDGFHMYDTDICMQIHQLGKKVMICPDVLLEHLSIGSYTPSFGKGLAAFHAKWKDCLPVIKTITLTDEQIEALYKRGMSRLKEYIILDGVKNGLKQLFAEKAKGLPVRPFTDKEKSVMKKSKYTYCKSTIKNRNLSFSEAYRCVRPYLMDNYCPHKHKIVLKFIWYRTMIGLKRRSYD</sequence>
<protein>
    <submittedName>
        <fullName evidence="1">Uncharacterized protein</fullName>
    </submittedName>
</protein>
<reference evidence="1" key="1">
    <citation type="submission" date="2019-04" db="EMBL/GenBank/DDBJ databases">
        <title>Microbes associate with the intestines of laboratory mice.</title>
        <authorList>
            <person name="Navarre W."/>
            <person name="Wong E."/>
            <person name="Huang K."/>
            <person name="Tropini C."/>
            <person name="Ng K."/>
            <person name="Yu B."/>
        </authorList>
    </citation>
    <scope>NUCLEOTIDE SEQUENCE</scope>
    <source>
        <strain evidence="1">NM73_A23</strain>
    </source>
</reference>
<gene>
    <name evidence="1" type="ORF">E5358_09640</name>
</gene>
<organism evidence="1 2">
    <name type="scientific">Palleniella muris</name>
    <dbReference type="NCBI Taxonomy" id="3038145"/>
    <lineage>
        <taxon>Bacteria</taxon>
        <taxon>Pseudomonadati</taxon>
        <taxon>Bacteroidota</taxon>
        <taxon>Bacteroidia</taxon>
        <taxon>Bacteroidales</taxon>
        <taxon>Prevotellaceae</taxon>
        <taxon>Palleniella</taxon>
    </lineage>
</organism>